<name>A0A1Y0ID65_9GAMM</name>
<dbReference type="RefSeq" id="WP_087462312.1">
    <property type="nucleotide sequence ID" value="NZ_CP021425.1"/>
</dbReference>
<evidence type="ECO:0000313" key="1">
    <source>
        <dbReference type="EMBL" id="ARU57415.1"/>
    </source>
</evidence>
<proteinExistence type="predicted"/>
<dbReference type="AlphaFoldDB" id="A0A1Y0ID65"/>
<organism evidence="1 2">
    <name type="scientific">Oleiphilus messinensis</name>
    <dbReference type="NCBI Taxonomy" id="141451"/>
    <lineage>
        <taxon>Bacteria</taxon>
        <taxon>Pseudomonadati</taxon>
        <taxon>Pseudomonadota</taxon>
        <taxon>Gammaproteobacteria</taxon>
        <taxon>Oceanospirillales</taxon>
        <taxon>Oleiphilaceae</taxon>
        <taxon>Oleiphilus</taxon>
    </lineage>
</organism>
<accession>A0A1Y0ID65</accession>
<dbReference type="Proteomes" id="UP000196027">
    <property type="component" value="Chromosome"/>
</dbReference>
<protein>
    <submittedName>
        <fullName evidence="1">Uncharacterized protein</fullName>
    </submittedName>
</protein>
<gene>
    <name evidence="1" type="ORF">OLMES_3377</name>
</gene>
<dbReference type="KEGG" id="ome:OLMES_3377"/>
<evidence type="ECO:0000313" key="2">
    <source>
        <dbReference type="Proteomes" id="UP000196027"/>
    </source>
</evidence>
<dbReference type="OrthoDB" id="333393at2"/>
<dbReference type="EMBL" id="CP021425">
    <property type="protein sequence ID" value="ARU57415.1"/>
    <property type="molecule type" value="Genomic_DNA"/>
</dbReference>
<keyword evidence="2" id="KW-1185">Reference proteome</keyword>
<reference evidence="1 2" key="1">
    <citation type="submission" date="2017-05" db="EMBL/GenBank/DDBJ databases">
        <title>Genomic insights into alkan degradation activity of Oleiphilus messinensis.</title>
        <authorList>
            <person name="Kozyavkin S.A."/>
            <person name="Slesarev A.I."/>
            <person name="Golyshin P.N."/>
            <person name="Korzhenkov A."/>
            <person name="Golyshina O.N."/>
            <person name="Toshchakov S.V."/>
        </authorList>
    </citation>
    <scope>NUCLEOTIDE SEQUENCE [LARGE SCALE GENOMIC DNA]</scope>
    <source>
        <strain evidence="1 2">ME102</strain>
    </source>
</reference>
<sequence length="257" mass="29951">MKDPKQKVYASYYPLKSLTIIDLGAMHDLFIDYYHNVDFAVFYQDLSKKDGAILLRERRSKKIVGFSTLQLIPLECGSRKVKGVFSGDTIVDRRYWGNRALLSCFVRTLFKFKIKDIRTPLYWLLISKGYKTYLVLANNFPKHYPHHAKSSSSRMATVIDNYCQTLYPDAYDRSRQLLDFGEGYQKLKEDVAGITDKMKSENPKIRYFEEKNPTWRDGTELPCVGEVSYSVFLVVLKKITREFLARFKTRNAVRASL</sequence>